<evidence type="ECO:0000313" key="1">
    <source>
        <dbReference type="EMBL" id="KAK1748485.1"/>
    </source>
</evidence>
<gene>
    <name evidence="1" type="ORF">QTG54_000424</name>
</gene>
<dbReference type="Proteomes" id="UP001224775">
    <property type="component" value="Unassembled WGS sequence"/>
</dbReference>
<comment type="caution">
    <text evidence="1">The sequence shown here is derived from an EMBL/GenBank/DDBJ whole genome shotgun (WGS) entry which is preliminary data.</text>
</comment>
<sequence length="184" mass="20433">MYIPRMIADAENLPYLDNLRYNTHQLVSTLDIFPTLMNLADGISLQNKYPETDHHCVRGYDLLNTRIASDRIAWSFPGIQCDFGGGGGRGSMALHYGTTSSLLNRFGWPKRNGMKVIKYGDVIGSSKNETEITFEEWNNIIQNISGTPDEVVLAQSTSKFVASFRAALEEKIPVEIQGKDGSAV</sequence>
<organism evidence="1 2">
    <name type="scientific">Skeletonema marinoi</name>
    <dbReference type="NCBI Taxonomy" id="267567"/>
    <lineage>
        <taxon>Eukaryota</taxon>
        <taxon>Sar</taxon>
        <taxon>Stramenopiles</taxon>
        <taxon>Ochrophyta</taxon>
        <taxon>Bacillariophyta</taxon>
        <taxon>Coscinodiscophyceae</taxon>
        <taxon>Thalassiosirophycidae</taxon>
        <taxon>Thalassiosirales</taxon>
        <taxon>Skeletonemataceae</taxon>
        <taxon>Skeletonema</taxon>
        <taxon>Skeletonema marinoi-dohrnii complex</taxon>
    </lineage>
</organism>
<dbReference type="AlphaFoldDB" id="A0AAD9DJX8"/>
<keyword evidence="2" id="KW-1185">Reference proteome</keyword>
<proteinExistence type="predicted"/>
<dbReference type="EMBL" id="JATAAI010000001">
    <property type="protein sequence ID" value="KAK1748485.1"/>
    <property type="molecule type" value="Genomic_DNA"/>
</dbReference>
<name>A0AAD9DJX8_9STRA</name>
<protein>
    <submittedName>
        <fullName evidence="1">Uncharacterized protein</fullName>
    </submittedName>
</protein>
<evidence type="ECO:0000313" key="2">
    <source>
        <dbReference type="Proteomes" id="UP001224775"/>
    </source>
</evidence>
<reference evidence="1" key="1">
    <citation type="submission" date="2023-06" db="EMBL/GenBank/DDBJ databases">
        <title>Survivors Of The Sea: Transcriptome response of Skeletonema marinoi to long-term dormancy.</title>
        <authorList>
            <person name="Pinder M.I.M."/>
            <person name="Kourtchenko O."/>
            <person name="Robertson E.K."/>
            <person name="Larsson T."/>
            <person name="Maumus F."/>
            <person name="Osuna-Cruz C.M."/>
            <person name="Vancaester E."/>
            <person name="Stenow R."/>
            <person name="Vandepoele K."/>
            <person name="Ploug H."/>
            <person name="Bruchert V."/>
            <person name="Godhe A."/>
            <person name="Topel M."/>
        </authorList>
    </citation>
    <scope>NUCLEOTIDE SEQUENCE</scope>
    <source>
        <strain evidence="1">R05AC</strain>
    </source>
</reference>
<accession>A0AAD9DJX8</accession>